<evidence type="ECO:0000256" key="1">
    <source>
        <dbReference type="SAM" id="MobiDB-lite"/>
    </source>
</evidence>
<feature type="region of interest" description="Disordered" evidence="1">
    <location>
        <begin position="79"/>
        <end position="198"/>
    </location>
</feature>
<name>A0A2D3V5R1_9PEZI</name>
<evidence type="ECO:0000313" key="2">
    <source>
        <dbReference type="EMBL" id="CZT18866.1"/>
    </source>
</evidence>
<dbReference type="Proteomes" id="UP000225277">
    <property type="component" value="Unassembled WGS sequence"/>
</dbReference>
<gene>
    <name evidence="2" type="ORF">RCC_04711</name>
</gene>
<dbReference type="GeneID" id="35599880"/>
<evidence type="ECO:0000313" key="3">
    <source>
        <dbReference type="Proteomes" id="UP000225277"/>
    </source>
</evidence>
<protein>
    <submittedName>
        <fullName evidence="2">Uncharacterized protein</fullName>
    </submittedName>
</protein>
<feature type="compositionally biased region" description="Basic and acidic residues" evidence="1">
    <location>
        <begin position="180"/>
        <end position="198"/>
    </location>
</feature>
<dbReference type="STRING" id="112498.A0A2D3V5R1"/>
<dbReference type="AlphaFoldDB" id="A0A2D3V5R1"/>
<feature type="compositionally biased region" description="Basic and acidic residues" evidence="1">
    <location>
        <begin position="150"/>
        <end position="173"/>
    </location>
</feature>
<dbReference type="EMBL" id="FJUY01000006">
    <property type="protein sequence ID" value="CZT18866.1"/>
    <property type="molecule type" value="Genomic_DNA"/>
</dbReference>
<dbReference type="RefSeq" id="XP_023625756.1">
    <property type="nucleotide sequence ID" value="XM_023769988.1"/>
</dbReference>
<reference evidence="2 3" key="1">
    <citation type="submission" date="2016-03" db="EMBL/GenBank/DDBJ databases">
        <authorList>
            <person name="Ploux O."/>
        </authorList>
    </citation>
    <scope>NUCLEOTIDE SEQUENCE [LARGE SCALE GENOMIC DNA]</scope>
    <source>
        <strain evidence="2 3">URUG2</strain>
    </source>
</reference>
<accession>A0A2D3V5R1</accession>
<dbReference type="OrthoDB" id="5397628at2759"/>
<organism evidence="2 3">
    <name type="scientific">Ramularia collo-cygni</name>
    <dbReference type="NCBI Taxonomy" id="112498"/>
    <lineage>
        <taxon>Eukaryota</taxon>
        <taxon>Fungi</taxon>
        <taxon>Dikarya</taxon>
        <taxon>Ascomycota</taxon>
        <taxon>Pezizomycotina</taxon>
        <taxon>Dothideomycetes</taxon>
        <taxon>Dothideomycetidae</taxon>
        <taxon>Mycosphaerellales</taxon>
        <taxon>Mycosphaerellaceae</taxon>
        <taxon>Ramularia</taxon>
    </lineage>
</organism>
<keyword evidence="3" id="KW-1185">Reference proteome</keyword>
<proteinExistence type="predicted"/>
<sequence length="314" mass="35113">MASLLNLINRLLPFATPGTPIMQDLIHLGVIATLLYFAPQIQERFRQHRDDEVADTVLEDETHQEEPQQHVNEEAGNQDHDHIADEGNANQDAMPDLDIPGHPVEGEAGPADAPNMPAQRNVGAKKSKSLARKDQRRAYNEFMRSQGEAQRARDAEGAAEREAEQNAERERRRAAAAVVEAKKAKEREERKERERTAHENEINRRDEVLGMVRRELDESGTSNLIDVAGRMGGDADEIWVERILNAGGVLGWSPDGERLTLVLSTGWVARVGRRDMQQVYKRAASTGAADSKGRISYGEFGRLLEVVLREQPHI</sequence>